<dbReference type="Proteomes" id="UP000094526">
    <property type="component" value="Unassembled WGS sequence"/>
</dbReference>
<keyword evidence="1" id="KW-0812">Transmembrane</keyword>
<organism evidence="2 3">
    <name type="scientific">Cladophialophora carrionii</name>
    <dbReference type="NCBI Taxonomy" id="86049"/>
    <lineage>
        <taxon>Eukaryota</taxon>
        <taxon>Fungi</taxon>
        <taxon>Dikarya</taxon>
        <taxon>Ascomycota</taxon>
        <taxon>Pezizomycotina</taxon>
        <taxon>Eurotiomycetes</taxon>
        <taxon>Chaetothyriomycetidae</taxon>
        <taxon>Chaetothyriales</taxon>
        <taxon>Herpotrichiellaceae</taxon>
        <taxon>Cladophialophora</taxon>
    </lineage>
</organism>
<keyword evidence="3" id="KW-1185">Reference proteome</keyword>
<name>A0A1C1C6M7_9EURO</name>
<evidence type="ECO:0000313" key="3">
    <source>
        <dbReference type="Proteomes" id="UP000094526"/>
    </source>
</evidence>
<dbReference type="AlphaFoldDB" id="A0A1C1C6M7"/>
<evidence type="ECO:0000313" key="2">
    <source>
        <dbReference type="EMBL" id="OCT44170.1"/>
    </source>
</evidence>
<sequence length="103" mass="11210">MSGPCPGHRTMCSCVIELLAGGRLFPPGAVLRGSLHQILYRIWSRRCQVHTKAGKQKANVRSDIKGKGVLTSDGWIILFIALLLNMAIGLDWTKLMAPGQIAV</sequence>
<dbReference type="VEuPathDB" id="FungiDB:CLCR_00725"/>
<accession>A0A1C1C6M7</accession>
<protein>
    <submittedName>
        <fullName evidence="2">Uncharacterized protein</fullName>
    </submittedName>
</protein>
<keyword evidence="1" id="KW-0472">Membrane</keyword>
<keyword evidence="1" id="KW-1133">Transmembrane helix</keyword>
<evidence type="ECO:0000256" key="1">
    <source>
        <dbReference type="SAM" id="Phobius"/>
    </source>
</evidence>
<feature type="transmembrane region" description="Helical" evidence="1">
    <location>
        <begin position="75"/>
        <end position="93"/>
    </location>
</feature>
<comment type="caution">
    <text evidence="2">The sequence shown here is derived from an EMBL/GenBank/DDBJ whole genome shotgun (WGS) entry which is preliminary data.</text>
</comment>
<dbReference type="EMBL" id="LGRB01000021">
    <property type="protein sequence ID" value="OCT44170.1"/>
    <property type="molecule type" value="Genomic_DNA"/>
</dbReference>
<reference evidence="3" key="1">
    <citation type="submission" date="2015-07" db="EMBL/GenBank/DDBJ databases">
        <authorList>
            <person name="Teixeira M.M."/>
            <person name="Souza R.C."/>
            <person name="Almeida L.G."/>
            <person name="Vicente V.A."/>
            <person name="de Hoog S."/>
            <person name="Bocca A.L."/>
            <person name="de Almeida S.R."/>
            <person name="Vasconcelos A.T."/>
            <person name="Felipe M.S."/>
        </authorList>
    </citation>
    <scope>NUCLEOTIDE SEQUENCE [LARGE SCALE GENOMIC DNA]</scope>
    <source>
        <strain evidence="3">KSF</strain>
    </source>
</reference>
<gene>
    <name evidence="2" type="ORF">CLCR_00725</name>
</gene>
<proteinExistence type="predicted"/>